<accession>A0A6P1NV72</accession>
<reference evidence="1 2" key="1">
    <citation type="submission" date="2020-01" db="EMBL/GenBank/DDBJ databases">
        <authorList>
            <person name="Kim M."/>
        </authorList>
    </citation>
    <scope>NUCLEOTIDE SEQUENCE [LARGE SCALE GENOMIC DNA]</scope>
    <source>
        <strain evidence="1 2">BT10</strain>
    </source>
</reference>
<evidence type="ECO:0000313" key="1">
    <source>
        <dbReference type="EMBL" id="QHL86234.1"/>
    </source>
</evidence>
<name>A0A6P1NV72_9BACT</name>
<dbReference type="RefSeq" id="WP_160688452.1">
    <property type="nucleotide sequence ID" value="NZ_CP047897.1"/>
</dbReference>
<dbReference type="EMBL" id="CP047897">
    <property type="protein sequence ID" value="QHL86234.1"/>
    <property type="molecule type" value="Genomic_DNA"/>
</dbReference>
<protein>
    <submittedName>
        <fullName evidence="1">Uncharacterized protein</fullName>
    </submittedName>
</protein>
<dbReference type="AlphaFoldDB" id="A0A6P1NV72"/>
<organism evidence="1 2">
    <name type="scientific">Nibribacter ruber</name>
    <dbReference type="NCBI Taxonomy" id="2698458"/>
    <lineage>
        <taxon>Bacteria</taxon>
        <taxon>Pseudomonadati</taxon>
        <taxon>Bacteroidota</taxon>
        <taxon>Cytophagia</taxon>
        <taxon>Cytophagales</taxon>
        <taxon>Hymenobacteraceae</taxon>
        <taxon>Nibribacter</taxon>
    </lineage>
</organism>
<gene>
    <name evidence="1" type="ORF">GU926_01740</name>
</gene>
<dbReference type="KEGG" id="nib:GU926_01740"/>
<evidence type="ECO:0000313" key="2">
    <source>
        <dbReference type="Proteomes" id="UP000464214"/>
    </source>
</evidence>
<dbReference type="Proteomes" id="UP000464214">
    <property type="component" value="Chromosome"/>
</dbReference>
<proteinExistence type="predicted"/>
<sequence length="173" mass="19787">MFHFTSISKNGREVHLIAYGSLAFKAYSQILRDKMVQGCHLKTQPFTASGSFEDDFSHKKQLFLALVSDLEPGNISRLCRYIMEARLRYSYVIGEVMSLDDDPNYDRSVSRLRNSFDELIELNDFLVVDSAELHPIEKQTFLSCKLTKQLARIVVNLCHSEFGVTAETLRKAV</sequence>
<keyword evidence="2" id="KW-1185">Reference proteome</keyword>